<evidence type="ECO:0000256" key="1">
    <source>
        <dbReference type="SAM" id="MobiDB-lite"/>
    </source>
</evidence>
<organism evidence="2 3">
    <name type="scientific">Claviceps pusilla</name>
    <dbReference type="NCBI Taxonomy" id="123648"/>
    <lineage>
        <taxon>Eukaryota</taxon>
        <taxon>Fungi</taxon>
        <taxon>Dikarya</taxon>
        <taxon>Ascomycota</taxon>
        <taxon>Pezizomycotina</taxon>
        <taxon>Sordariomycetes</taxon>
        <taxon>Hypocreomycetidae</taxon>
        <taxon>Hypocreales</taxon>
        <taxon>Clavicipitaceae</taxon>
        <taxon>Claviceps</taxon>
    </lineage>
</organism>
<dbReference type="Proteomes" id="UP000748025">
    <property type="component" value="Unassembled WGS sequence"/>
</dbReference>
<gene>
    <name evidence="2" type="ORF">E4U43_004136</name>
</gene>
<feature type="compositionally biased region" description="Low complexity" evidence="1">
    <location>
        <begin position="412"/>
        <end position="425"/>
    </location>
</feature>
<feature type="compositionally biased region" description="Basic and acidic residues" evidence="1">
    <location>
        <begin position="437"/>
        <end position="446"/>
    </location>
</feature>
<feature type="compositionally biased region" description="Polar residues" evidence="1">
    <location>
        <begin position="341"/>
        <end position="350"/>
    </location>
</feature>
<comment type="caution">
    <text evidence="2">The sequence shown here is derived from an EMBL/GenBank/DDBJ whole genome shotgun (WGS) entry which is preliminary data.</text>
</comment>
<dbReference type="OrthoDB" id="5084700at2759"/>
<evidence type="ECO:0000313" key="2">
    <source>
        <dbReference type="EMBL" id="KAG5991000.1"/>
    </source>
</evidence>
<proteinExistence type="predicted"/>
<evidence type="ECO:0000313" key="3">
    <source>
        <dbReference type="Proteomes" id="UP000748025"/>
    </source>
</evidence>
<feature type="region of interest" description="Disordered" evidence="1">
    <location>
        <begin position="77"/>
        <end position="114"/>
    </location>
</feature>
<keyword evidence="3" id="KW-1185">Reference proteome</keyword>
<dbReference type="EMBL" id="SRPW01002705">
    <property type="protein sequence ID" value="KAG5991000.1"/>
    <property type="molecule type" value="Genomic_DNA"/>
</dbReference>
<feature type="region of interest" description="Disordered" evidence="1">
    <location>
        <begin position="187"/>
        <end position="218"/>
    </location>
</feature>
<feature type="region of interest" description="Disordered" evidence="1">
    <location>
        <begin position="278"/>
        <end position="450"/>
    </location>
</feature>
<protein>
    <submittedName>
        <fullName evidence="2">Uncharacterized protein</fullName>
    </submittedName>
</protein>
<name>A0A9P7SWB6_9HYPO</name>
<feature type="compositionally biased region" description="Low complexity" evidence="1">
    <location>
        <begin position="365"/>
        <end position="382"/>
    </location>
</feature>
<feature type="region of interest" description="Disordered" evidence="1">
    <location>
        <begin position="145"/>
        <end position="168"/>
    </location>
</feature>
<feature type="compositionally biased region" description="Basic and acidic residues" evidence="1">
    <location>
        <begin position="323"/>
        <end position="339"/>
    </location>
</feature>
<dbReference type="AlphaFoldDB" id="A0A9P7SWB6"/>
<reference evidence="2" key="1">
    <citation type="journal article" date="2020" name="bioRxiv">
        <title>Whole genome comparisons of ergot fungi reveals the divergence and evolution of species within the genus Claviceps are the result of varying mechanisms driving genome evolution and host range expansion.</title>
        <authorList>
            <person name="Wyka S.A."/>
            <person name="Mondo S.J."/>
            <person name="Liu M."/>
            <person name="Dettman J."/>
            <person name="Nalam V."/>
            <person name="Broders K.D."/>
        </authorList>
    </citation>
    <scope>NUCLEOTIDE SEQUENCE</scope>
    <source>
        <strain evidence="2">CCC 602</strain>
    </source>
</reference>
<feature type="compositionally biased region" description="Low complexity" evidence="1">
    <location>
        <begin position="393"/>
        <end position="402"/>
    </location>
</feature>
<accession>A0A9P7SWB6</accession>
<sequence length="504" mass="54249">MAQSQTAVLSRPTIANVSKRLAGYLPLSSTCPSLPHVQIGPGTQPHTLSDCVVQSCMQDGHLVEDWTLIVTPGPCTLSPTTDKDKQAQTTHRPVKPARADEQAPDQDDQETPRAGAVVGAVAGAGAGAVADAGVMSFETLIPSRRFGDDDSAVNNRRSTPPGVDETTVRMPNATRSTEFGAMSTYRKSGSGAVKMQDGRSNNRDATSMSFTRSHESDSSCVAAARLPNGKPIEAVAGPRNSLNPPRISNTIEHFEALISGDGSDGKFKTSIRLPKRLTGSSSCHLSKPEGKPKMGAAESARRKFSNSWGPARFRKSRVPCGSGERRPKQSDEPAYKRGNDQVPTDGTVKNSPPAPEHWLARFQPNINSSSSSSNNNNNNKKINTSHVAQVQASRTRSTTSGRLRPKGPRPQPTTTTTIAGTGRTSRSAEQPATGTEMHGHANDGHVHGSWRSRRRWMSRSSTPLVAQADCALQQPKPIRVNEVRRLVSLCRDKMTARKYRAQTD</sequence>